<dbReference type="EMBL" id="CP103416">
    <property type="protein sequence ID" value="UVW35606.1"/>
    <property type="molecule type" value="Genomic_DNA"/>
</dbReference>
<accession>A0ABY5TSV6</accession>
<sequence>MKTESEKLFEHFCVTKSISCEKIEEKSSKRPDYWISIGDLKVVAEVKQINPNKEDKAKYKEFKEKGFAVGDSPPGARVRGKITASAPQISSLAKGKFPGLLVLYNTVPLANLLDPYHIKVAMYGLDTVVISRPASFEERPHVIERKSGPKRKLTKKHNTSISAIAVLKNNQNGLSLDVYHNQHAAIPFADGVFGELGCEQYRIKDNGQYEFISWNPAKS</sequence>
<proteinExistence type="predicted"/>
<gene>
    <name evidence="1" type="ORF">NYF23_03095</name>
</gene>
<evidence type="ECO:0000313" key="2">
    <source>
        <dbReference type="Proteomes" id="UP001059934"/>
    </source>
</evidence>
<protein>
    <recommendedName>
        <fullName evidence="3">Restriction endonuclease</fullName>
    </recommendedName>
</protein>
<keyword evidence="2" id="KW-1185">Reference proteome</keyword>
<evidence type="ECO:0008006" key="3">
    <source>
        <dbReference type="Google" id="ProtNLM"/>
    </source>
</evidence>
<dbReference type="Proteomes" id="UP001059934">
    <property type="component" value="Chromosome"/>
</dbReference>
<evidence type="ECO:0000313" key="1">
    <source>
        <dbReference type="EMBL" id="UVW35606.1"/>
    </source>
</evidence>
<organism evidence="1 2">
    <name type="scientific">SAR92 clade bacterium H455</name>
    <dbReference type="NCBI Taxonomy" id="2974818"/>
    <lineage>
        <taxon>Bacteria</taxon>
        <taxon>Pseudomonadati</taxon>
        <taxon>Pseudomonadota</taxon>
        <taxon>Gammaproteobacteria</taxon>
        <taxon>Cellvibrionales</taxon>
        <taxon>Porticoccaceae</taxon>
        <taxon>SAR92 clade</taxon>
    </lineage>
</organism>
<reference evidence="1" key="1">
    <citation type="submission" date="2022-08" db="EMBL/GenBank/DDBJ databases">
        <title>Catabolic pathway analysis in culturable SAR92 clade bacteria reveals their overlooked roles in DMSP degradation in coastal seas.</title>
        <authorList>
            <person name="He X."/>
            <person name="Zhang X."/>
            <person name="Zhang Y."/>
        </authorList>
    </citation>
    <scope>NUCLEOTIDE SEQUENCE</scope>
    <source>
        <strain evidence="1">H455</strain>
    </source>
</reference>
<name>A0ABY5TSV6_9GAMM</name>